<comment type="caution">
    <text evidence="3">The sequence shown here is derived from an EMBL/GenBank/DDBJ whole genome shotgun (WGS) entry which is preliminary data.</text>
</comment>
<feature type="transmembrane region" description="Helical" evidence="2">
    <location>
        <begin position="20"/>
        <end position="44"/>
    </location>
</feature>
<feature type="transmembrane region" description="Helical" evidence="2">
    <location>
        <begin position="243"/>
        <end position="263"/>
    </location>
</feature>
<keyword evidence="4" id="KW-1185">Reference proteome</keyword>
<feature type="region of interest" description="Disordered" evidence="1">
    <location>
        <begin position="310"/>
        <end position="358"/>
    </location>
</feature>
<evidence type="ECO:0000313" key="3">
    <source>
        <dbReference type="EMBL" id="KAH8980070.1"/>
    </source>
</evidence>
<dbReference type="EMBL" id="JAKELL010000146">
    <property type="protein sequence ID" value="KAH8980070.1"/>
    <property type="molecule type" value="Genomic_DNA"/>
</dbReference>
<reference evidence="3" key="1">
    <citation type="submission" date="2022-01" db="EMBL/GenBank/DDBJ databases">
        <title>Comparative genomics reveals a dynamic genome evolution in the ectomycorrhizal milk-cap (Lactarius) mushrooms.</title>
        <authorList>
            <consortium name="DOE Joint Genome Institute"/>
            <person name="Lebreton A."/>
            <person name="Tang N."/>
            <person name="Kuo A."/>
            <person name="LaButti K."/>
            <person name="Drula E."/>
            <person name="Barry K."/>
            <person name="Clum A."/>
            <person name="Lipzen A."/>
            <person name="Mousain D."/>
            <person name="Ng V."/>
            <person name="Wang R."/>
            <person name="Wang X."/>
            <person name="Dai Y."/>
            <person name="Henrissat B."/>
            <person name="Grigoriev I.V."/>
            <person name="Guerin-Laguette A."/>
            <person name="Yu F."/>
            <person name="Martin F.M."/>
        </authorList>
    </citation>
    <scope>NUCLEOTIDE SEQUENCE</scope>
    <source>
        <strain evidence="3">QP</strain>
    </source>
</reference>
<keyword evidence="2" id="KW-1133">Transmembrane helix</keyword>
<organism evidence="3 4">
    <name type="scientific">Lactarius akahatsu</name>
    <dbReference type="NCBI Taxonomy" id="416441"/>
    <lineage>
        <taxon>Eukaryota</taxon>
        <taxon>Fungi</taxon>
        <taxon>Dikarya</taxon>
        <taxon>Basidiomycota</taxon>
        <taxon>Agaricomycotina</taxon>
        <taxon>Agaricomycetes</taxon>
        <taxon>Russulales</taxon>
        <taxon>Russulaceae</taxon>
        <taxon>Lactarius</taxon>
    </lineage>
</organism>
<feature type="transmembrane region" description="Helical" evidence="2">
    <location>
        <begin position="109"/>
        <end position="132"/>
    </location>
</feature>
<accession>A0AAD4L6I2</accession>
<feature type="transmembrane region" description="Helical" evidence="2">
    <location>
        <begin position="164"/>
        <end position="186"/>
    </location>
</feature>
<feature type="transmembrane region" description="Helical" evidence="2">
    <location>
        <begin position="139"/>
        <end position="158"/>
    </location>
</feature>
<evidence type="ECO:0000256" key="2">
    <source>
        <dbReference type="SAM" id="Phobius"/>
    </source>
</evidence>
<dbReference type="Proteomes" id="UP001201163">
    <property type="component" value="Unassembled WGS sequence"/>
</dbReference>
<feature type="transmembrane region" description="Helical" evidence="2">
    <location>
        <begin position="207"/>
        <end position="231"/>
    </location>
</feature>
<keyword evidence="2" id="KW-0472">Membrane</keyword>
<keyword evidence="2" id="KW-0812">Transmembrane</keyword>
<gene>
    <name evidence="3" type="ORF">EDB92DRAFT_307367</name>
</gene>
<dbReference type="AlphaFoldDB" id="A0AAD4L6I2"/>
<protein>
    <submittedName>
        <fullName evidence="3">Uncharacterized protein</fullName>
    </submittedName>
</protein>
<evidence type="ECO:0000256" key="1">
    <source>
        <dbReference type="SAM" id="MobiDB-lite"/>
    </source>
</evidence>
<feature type="compositionally biased region" description="Low complexity" evidence="1">
    <location>
        <begin position="317"/>
        <end position="340"/>
    </location>
</feature>
<proteinExistence type="predicted"/>
<feature type="transmembrane region" description="Helical" evidence="2">
    <location>
        <begin position="56"/>
        <end position="89"/>
    </location>
</feature>
<evidence type="ECO:0000313" key="4">
    <source>
        <dbReference type="Proteomes" id="UP001201163"/>
    </source>
</evidence>
<sequence length="358" mass="39441">MGPENVPVFRRRGMTLLFRTFYLIIQSIFYGIYATLIPISTYIMVKKGLHSLSQKILFGVIVFMFSLSTAYLAVSIVDLITLIKTWYLVLDVPDSIGTTRPTGDLMDLFNALAVINYALTDGVVVWRAWIICRDESRKLLIAPIVMLMLTMLGVAAIICVRETTLISSLVTNILSTGVVSLKAWRYRRWIVEDLQRVMNKRTKAERVLALLVESGVFYMFSGAMLVASSLIRTPGSHFVLGTLYLQAAVHLAGIYPVIIVIVVNQEASMDKTLFNSTLPVIVTDLQQASKFRAGQTTARQARSMIGASLQFTPAQGPHPSRSSLAPSSPQDSLASSSSPKPDADCQGEIRVKIGDSVE</sequence>
<name>A0AAD4L6I2_9AGAM</name>
<feature type="compositionally biased region" description="Basic and acidic residues" evidence="1">
    <location>
        <begin position="341"/>
        <end position="358"/>
    </location>
</feature>